<dbReference type="Gene3D" id="1.10.530.10">
    <property type="match status" value="1"/>
</dbReference>
<keyword evidence="4" id="KW-1015">Disulfide bond</keyword>
<reference evidence="7 8" key="1">
    <citation type="submission" date="2021-07" db="EMBL/GenBank/DDBJ databases">
        <authorList>
            <person name="Imarazene B."/>
            <person name="Zahm M."/>
            <person name="Klopp C."/>
            <person name="Cabau C."/>
            <person name="Beille S."/>
            <person name="Jouanno E."/>
            <person name="Castinel A."/>
            <person name="Lluch J."/>
            <person name="Gil L."/>
            <person name="Kuchtly C."/>
            <person name="Lopez Roques C."/>
            <person name="Donnadieu C."/>
            <person name="Parrinello H."/>
            <person name="Journot L."/>
            <person name="Du K."/>
            <person name="Schartl M."/>
            <person name="Retaux S."/>
            <person name="Guiguen Y."/>
        </authorList>
    </citation>
    <scope>NUCLEOTIDE SEQUENCE [LARGE SCALE GENOMIC DNA]</scope>
    <source>
        <strain evidence="7">Pach_M1</strain>
        <tissue evidence="7">Testis</tissue>
    </source>
</reference>
<evidence type="ECO:0000313" key="7">
    <source>
        <dbReference type="EMBL" id="KAG9263503.1"/>
    </source>
</evidence>
<dbReference type="Proteomes" id="UP000752171">
    <property type="component" value="Unassembled WGS sequence"/>
</dbReference>
<dbReference type="PRINTS" id="PR00135">
    <property type="entry name" value="LYZLACT"/>
</dbReference>
<dbReference type="GO" id="GO:0003796">
    <property type="term" value="F:lysozyme activity"/>
    <property type="evidence" value="ECO:0007669"/>
    <property type="project" value="UniProtKB-EC"/>
</dbReference>
<proteinExistence type="inferred from homology"/>
<protein>
    <recommendedName>
        <fullName evidence="2">lysozyme</fullName>
        <ecNumber evidence="2">3.2.1.17</ecNumber>
    </recommendedName>
</protein>
<sequence length="141" mass="15940">MKIWVLLLLVAAVSAKRFTKCELARTLKAAGMDDFFSVSLAHWVCMAFAESNYDTRATHFIAEDGSTDYGIFQINNRRWCSDGKFPGKKDCPFTCNQLFSLQNSIDCAKIIVQKLGMTPWKGWRYECWGQDVSKYVAGCGV</sequence>
<dbReference type="InterPro" id="IPR000974">
    <property type="entry name" value="Glyco_hydro_22_lys"/>
</dbReference>
<dbReference type="SUPFAM" id="SSF53955">
    <property type="entry name" value="Lysozyme-like"/>
    <property type="match status" value="1"/>
</dbReference>
<dbReference type="EMBL" id="JAICCE010000020">
    <property type="protein sequence ID" value="KAG9263503.1"/>
    <property type="molecule type" value="Genomic_DNA"/>
</dbReference>
<dbReference type="Pfam" id="PF00062">
    <property type="entry name" value="Lys"/>
    <property type="match status" value="1"/>
</dbReference>
<evidence type="ECO:0000256" key="2">
    <source>
        <dbReference type="ARBA" id="ARBA00012732"/>
    </source>
</evidence>
<evidence type="ECO:0000256" key="5">
    <source>
        <dbReference type="RuleBase" id="RU004440"/>
    </source>
</evidence>
<evidence type="ECO:0000313" key="8">
    <source>
        <dbReference type="Proteomes" id="UP000752171"/>
    </source>
</evidence>
<comment type="caution">
    <text evidence="7">The sequence shown here is derived from an EMBL/GenBank/DDBJ whole genome shotgun (WGS) entry which is preliminary data.</text>
</comment>
<dbReference type="GO" id="GO:0042742">
    <property type="term" value="P:defense response to bacterium"/>
    <property type="evidence" value="ECO:0007669"/>
    <property type="project" value="UniProtKB-KW"/>
</dbReference>
<keyword evidence="6" id="KW-0732">Signal</keyword>
<keyword evidence="3" id="KW-0929">Antimicrobial</keyword>
<dbReference type="InterPro" id="IPR023346">
    <property type="entry name" value="Lysozyme-like_dom_sf"/>
</dbReference>
<dbReference type="InterPro" id="IPR001916">
    <property type="entry name" value="Glyco_hydro_22"/>
</dbReference>
<comment type="similarity">
    <text evidence="1 5">Belongs to the glycosyl hydrolase 22 family.</text>
</comment>
<dbReference type="EC" id="3.2.1.17" evidence="2"/>
<dbReference type="PRINTS" id="PR00137">
    <property type="entry name" value="LYSOZYME"/>
</dbReference>
<dbReference type="GO" id="GO:0031640">
    <property type="term" value="P:killing of cells of another organism"/>
    <property type="evidence" value="ECO:0007669"/>
    <property type="project" value="UniProtKB-KW"/>
</dbReference>
<name>A0A8T2KW37_ASTMX</name>
<dbReference type="SMART" id="SM00263">
    <property type="entry name" value="LYZ1"/>
    <property type="match status" value="1"/>
</dbReference>
<dbReference type="PANTHER" id="PTHR11407">
    <property type="entry name" value="LYSOZYME C"/>
    <property type="match status" value="1"/>
</dbReference>
<feature type="signal peptide" evidence="6">
    <location>
        <begin position="1"/>
        <end position="15"/>
    </location>
</feature>
<dbReference type="CDD" id="cd16897">
    <property type="entry name" value="LYZ_C"/>
    <property type="match status" value="1"/>
</dbReference>
<gene>
    <name evidence="7" type="primary">LYZ2</name>
    <name evidence="7" type="ORF">AMEX_G23547</name>
</gene>
<dbReference type="FunFam" id="1.10.530.10:FF:000001">
    <property type="entry name" value="Lysozyme C"/>
    <property type="match status" value="1"/>
</dbReference>
<evidence type="ECO:0000256" key="4">
    <source>
        <dbReference type="ARBA" id="ARBA00023157"/>
    </source>
</evidence>
<evidence type="ECO:0000256" key="6">
    <source>
        <dbReference type="SAM" id="SignalP"/>
    </source>
</evidence>
<dbReference type="PANTHER" id="PTHR11407:SF63">
    <property type="entry name" value="LYSOZYME C"/>
    <property type="match status" value="1"/>
</dbReference>
<dbReference type="PROSITE" id="PS51348">
    <property type="entry name" value="GLYCOSYL_HYDROL_F22_2"/>
    <property type="match status" value="1"/>
</dbReference>
<organism evidence="7 8">
    <name type="scientific">Astyanax mexicanus</name>
    <name type="common">Blind cave fish</name>
    <name type="synonym">Astyanax fasciatus mexicanus</name>
    <dbReference type="NCBI Taxonomy" id="7994"/>
    <lineage>
        <taxon>Eukaryota</taxon>
        <taxon>Metazoa</taxon>
        <taxon>Chordata</taxon>
        <taxon>Craniata</taxon>
        <taxon>Vertebrata</taxon>
        <taxon>Euteleostomi</taxon>
        <taxon>Actinopterygii</taxon>
        <taxon>Neopterygii</taxon>
        <taxon>Teleostei</taxon>
        <taxon>Ostariophysi</taxon>
        <taxon>Characiformes</taxon>
        <taxon>Characoidei</taxon>
        <taxon>Acestrorhamphidae</taxon>
        <taxon>Acestrorhamphinae</taxon>
        <taxon>Astyanax</taxon>
    </lineage>
</organism>
<evidence type="ECO:0000256" key="1">
    <source>
        <dbReference type="ARBA" id="ARBA00010859"/>
    </source>
</evidence>
<evidence type="ECO:0000256" key="3">
    <source>
        <dbReference type="ARBA" id="ARBA00022638"/>
    </source>
</evidence>
<feature type="chain" id="PRO_5035880135" description="lysozyme" evidence="6">
    <location>
        <begin position="16"/>
        <end position="141"/>
    </location>
</feature>
<dbReference type="AlphaFoldDB" id="A0A8T2KW37"/>
<accession>A0A8T2KW37</accession>
<keyword evidence="3" id="KW-0081">Bacteriolytic enzyme</keyword>